<dbReference type="InterPro" id="IPR023213">
    <property type="entry name" value="CAT-like_dom_sf"/>
</dbReference>
<dbReference type="PANTHER" id="PTHR31623">
    <property type="entry name" value="F21J9.9"/>
    <property type="match status" value="1"/>
</dbReference>
<accession>A0A067K611</accession>
<keyword evidence="2" id="KW-0808">Transferase</keyword>
<dbReference type="GO" id="GO:0016746">
    <property type="term" value="F:acyltransferase activity"/>
    <property type="evidence" value="ECO:0007669"/>
    <property type="project" value="UniProtKB-KW"/>
</dbReference>
<name>A0A067K611_JATCU</name>
<keyword evidence="5" id="KW-1185">Reference proteome</keyword>
<organism evidence="4 5">
    <name type="scientific">Jatropha curcas</name>
    <name type="common">Barbados nut</name>
    <dbReference type="NCBI Taxonomy" id="180498"/>
    <lineage>
        <taxon>Eukaryota</taxon>
        <taxon>Viridiplantae</taxon>
        <taxon>Streptophyta</taxon>
        <taxon>Embryophyta</taxon>
        <taxon>Tracheophyta</taxon>
        <taxon>Spermatophyta</taxon>
        <taxon>Magnoliopsida</taxon>
        <taxon>eudicotyledons</taxon>
        <taxon>Gunneridae</taxon>
        <taxon>Pentapetalae</taxon>
        <taxon>rosids</taxon>
        <taxon>fabids</taxon>
        <taxon>Malpighiales</taxon>
        <taxon>Euphorbiaceae</taxon>
        <taxon>Crotonoideae</taxon>
        <taxon>Jatropheae</taxon>
        <taxon>Jatropha</taxon>
    </lineage>
</organism>
<reference evidence="4 5" key="1">
    <citation type="journal article" date="2014" name="PLoS ONE">
        <title>Global Analysis of Gene Expression Profiles in Physic Nut (Jatropha curcas L.) Seedlings Exposed to Salt Stress.</title>
        <authorList>
            <person name="Zhang L."/>
            <person name="Zhang C."/>
            <person name="Wu P."/>
            <person name="Chen Y."/>
            <person name="Li M."/>
            <person name="Jiang H."/>
            <person name="Wu G."/>
        </authorList>
    </citation>
    <scope>NUCLEOTIDE SEQUENCE [LARGE SCALE GENOMIC DNA]</scope>
    <source>
        <strain evidence="5">cv. GZQX0401</strain>
        <tissue evidence="4">Young leaves</tissue>
    </source>
</reference>
<protein>
    <submittedName>
        <fullName evidence="4">Uncharacterized protein</fullName>
    </submittedName>
</protein>
<evidence type="ECO:0000313" key="5">
    <source>
        <dbReference type="Proteomes" id="UP000027138"/>
    </source>
</evidence>
<proteinExistence type="inferred from homology"/>
<gene>
    <name evidence="4" type="ORF">JCGZ_16162</name>
</gene>
<dbReference type="OrthoDB" id="671439at2759"/>
<comment type="similarity">
    <text evidence="1">Belongs to the plant acyltransferase family.</text>
</comment>
<dbReference type="Gene3D" id="3.30.559.10">
    <property type="entry name" value="Chloramphenicol acetyltransferase-like domain"/>
    <property type="match status" value="2"/>
</dbReference>
<dbReference type="EMBL" id="KK914677">
    <property type="protein sequence ID" value="KDP30483.1"/>
    <property type="molecule type" value="Genomic_DNA"/>
</dbReference>
<evidence type="ECO:0000313" key="4">
    <source>
        <dbReference type="EMBL" id="KDP30483.1"/>
    </source>
</evidence>
<dbReference type="AlphaFoldDB" id="A0A067K611"/>
<dbReference type="PANTHER" id="PTHR31623:SF20">
    <property type="entry name" value="VINORINE SYNTHASE-LIKE"/>
    <property type="match status" value="1"/>
</dbReference>
<dbReference type="Proteomes" id="UP000027138">
    <property type="component" value="Unassembled WGS sequence"/>
</dbReference>
<evidence type="ECO:0000256" key="3">
    <source>
        <dbReference type="ARBA" id="ARBA00023315"/>
    </source>
</evidence>
<sequence>MEVQIISRELIKPSSPTVQHKRPYKLTLLDQLTPTTYFPLILFYPMNNVSTTLQTLTHLKESLSQTLNLYYPFSGRPTCDNLYINRFNEGVPFFEAKVNCSMSEFLKLHQTELLNSFLPCNPYTKEVSMEIPIIAFQVSMFTCGGITLGLSMSHKLIDAVTASAFMSTWTSLHRRDFNGVIAPYLHEPSLFFPSRISFPQGHLSLMESLWFTEANYITKRFSFNPKAIATLKTMAKGDRKNNVDQPTRIETLSCFIWKYCMQASSMVESSRGSESRTSILVEAVDLRKKTKPPMNNGSIGNLFWWAVAVADPNDKKNTELHELASLLSESIGLYKTEYTHSLQGDNGYETMSEYCEQLSKLFSSEKPDIFAFTGWGNMSFTKPDFGWGEPYWVGVMGKAGAAFRNFTVFVDAKGGKGIEAWITLDHERMEILQRNPEFLAFASPNPRISSL</sequence>
<evidence type="ECO:0000256" key="1">
    <source>
        <dbReference type="ARBA" id="ARBA00009861"/>
    </source>
</evidence>
<keyword evidence="3" id="KW-0012">Acyltransferase</keyword>
<dbReference type="Pfam" id="PF02458">
    <property type="entry name" value="Transferase"/>
    <property type="match status" value="1"/>
</dbReference>
<evidence type="ECO:0000256" key="2">
    <source>
        <dbReference type="ARBA" id="ARBA00022679"/>
    </source>
</evidence>